<dbReference type="AlphaFoldDB" id="A0AAJ7DX69"/>
<evidence type="ECO:0000259" key="5">
    <source>
        <dbReference type="Pfam" id="PF13847"/>
    </source>
</evidence>
<dbReference type="GeneID" id="105363657"/>
<dbReference type="InterPro" id="IPR051419">
    <property type="entry name" value="Lys/N-term_MeTrsfase_sf"/>
</dbReference>
<keyword evidence="3" id="KW-0808">Transferase</keyword>
<evidence type="ECO:0000313" key="7">
    <source>
        <dbReference type="RefSeq" id="XP_011499708.1"/>
    </source>
</evidence>
<dbReference type="RefSeq" id="XP_011499708.1">
    <property type="nucleotide sequence ID" value="XM_011501406.1"/>
</dbReference>
<dbReference type="CDD" id="cd02440">
    <property type="entry name" value="AdoMet_MTases"/>
    <property type="match status" value="1"/>
</dbReference>
<dbReference type="SUPFAM" id="SSF53335">
    <property type="entry name" value="S-adenosyl-L-methionine-dependent methyltransferases"/>
    <property type="match status" value="2"/>
</dbReference>
<dbReference type="InterPro" id="IPR029063">
    <property type="entry name" value="SAM-dependent_MTases_sf"/>
</dbReference>
<organism evidence="6 7">
    <name type="scientific">Ceratosolen solmsi marchali</name>
    <dbReference type="NCBI Taxonomy" id="326594"/>
    <lineage>
        <taxon>Eukaryota</taxon>
        <taxon>Metazoa</taxon>
        <taxon>Ecdysozoa</taxon>
        <taxon>Arthropoda</taxon>
        <taxon>Hexapoda</taxon>
        <taxon>Insecta</taxon>
        <taxon>Pterygota</taxon>
        <taxon>Neoptera</taxon>
        <taxon>Endopterygota</taxon>
        <taxon>Hymenoptera</taxon>
        <taxon>Apocrita</taxon>
        <taxon>Proctotrupomorpha</taxon>
        <taxon>Chalcidoidea</taxon>
        <taxon>Agaonidae</taxon>
        <taxon>Agaoninae</taxon>
        <taxon>Ceratosolen</taxon>
    </lineage>
</organism>
<dbReference type="KEGG" id="csol:105363657"/>
<dbReference type="Pfam" id="PF01564">
    <property type="entry name" value="Spermine_synth"/>
    <property type="match status" value="1"/>
</dbReference>
<keyword evidence="2" id="KW-0489">Methyltransferase</keyword>
<dbReference type="PANTHER" id="PTHR12176:SF78">
    <property type="entry name" value="EEF1A LYSINE AND N-TERMINAL METHYLTRANSFERASE"/>
    <property type="match status" value="1"/>
</dbReference>
<accession>A0AAJ7DX69</accession>
<comment type="similarity">
    <text evidence="1">Belongs to the methyltransferase superfamily.</text>
</comment>
<dbReference type="GO" id="GO:0008168">
    <property type="term" value="F:methyltransferase activity"/>
    <property type="evidence" value="ECO:0007669"/>
    <property type="project" value="UniProtKB-KW"/>
</dbReference>
<gene>
    <name evidence="7" type="primary">LOC105363657</name>
</gene>
<dbReference type="PANTHER" id="PTHR12176">
    <property type="entry name" value="SAM-DEPENDENT METHYLTRANSFERASE SUPERFAMILY PROTEIN"/>
    <property type="match status" value="1"/>
</dbReference>
<dbReference type="FunFam" id="3.40.50.150:FF:000110">
    <property type="entry name" value="methyltransferase-like protein 13 isoform X1"/>
    <property type="match status" value="1"/>
</dbReference>
<dbReference type="Gene3D" id="3.40.50.150">
    <property type="entry name" value="Vaccinia Virus protein VP39"/>
    <property type="match status" value="2"/>
</dbReference>
<evidence type="ECO:0000256" key="3">
    <source>
        <dbReference type="ARBA" id="ARBA00022679"/>
    </source>
</evidence>
<proteinExistence type="inferred from homology"/>
<keyword evidence="6" id="KW-1185">Reference proteome</keyword>
<evidence type="ECO:0000256" key="1">
    <source>
        <dbReference type="ARBA" id="ARBA00008361"/>
    </source>
</evidence>
<evidence type="ECO:0000313" key="6">
    <source>
        <dbReference type="Proteomes" id="UP000695007"/>
    </source>
</evidence>
<dbReference type="InterPro" id="IPR025714">
    <property type="entry name" value="Methyltranfer_dom"/>
</dbReference>
<protein>
    <submittedName>
        <fullName evidence="7">Methyltransferase-like protein 13</fullName>
    </submittedName>
</protein>
<sequence length="665" mass="76922">MNLLPKSHQDFCKADYWNNFFKKRGHKAFEWYGEFLELSSYLFKYIQHKDKILIVGCGNSTLGMNLYDADYKNITNIDVSHIVIKQMQKMNKTIRPDLLFLQMDATKMTYNNGEFNIILDKGTLDALMANNDNDSEILINKYFEGIERILPRNGRYICISLLQEHILRKLLKDFALTFAFRIIRCHHVEIKSRAQHEKTMPIFMVILTKFMKLSQPILEIGLTDDSLVRLISTEEVVEQIIETQKAASVCNSLYKGSIANDGEIYLDLHKPGEKEPRYRVYILDQVIVKERRSYAAFIVPQGRESDWLFGTKEGRQELLKSTQQDRLAIVIFQRGQNFETLEKVKDELAESIKMFAPSELSKNHIPFLSLGSDIGKRNICYEGNSDISGPFVVEEIENENCLYRRLIFLNNLFVIQSEVKLKQVMSRRKKSKCVVDPYYLACNHHLYMSLGLKIALKNSNVGESIIIGLGGGGLCTFIRHCIPQTKIIAVEIDKTILKIAKEYFDLVEDERLKVEISDGIEYLNKSRMQGKKYDAILFDVDNKDATVGMSCPPKEFVELDFLRTINNCLTNDGLIIVNLVARNEKIRNEVLNDFRKIYKFVASYKLNEDINEIIFCYKNEKDFQIWKNMVLESAEELNKQVKSNDSAVEEIFEISSVLDNLKLES</sequence>
<name>A0AAJ7DX69_9HYME</name>
<dbReference type="Pfam" id="PF13847">
    <property type="entry name" value="Methyltransf_31"/>
    <property type="match status" value="1"/>
</dbReference>
<reference evidence="7" key="1">
    <citation type="submission" date="2025-08" db="UniProtKB">
        <authorList>
            <consortium name="RefSeq"/>
        </authorList>
    </citation>
    <scope>IDENTIFICATION</scope>
</reference>
<dbReference type="Proteomes" id="UP000695007">
    <property type="component" value="Unplaced"/>
</dbReference>
<evidence type="ECO:0000256" key="4">
    <source>
        <dbReference type="ARBA" id="ARBA00023268"/>
    </source>
</evidence>
<feature type="domain" description="Methyltransferase" evidence="5">
    <location>
        <begin position="49"/>
        <end position="162"/>
    </location>
</feature>
<dbReference type="GO" id="GO:0032259">
    <property type="term" value="P:methylation"/>
    <property type="evidence" value="ECO:0007669"/>
    <property type="project" value="UniProtKB-KW"/>
</dbReference>
<keyword evidence="4" id="KW-0511">Multifunctional enzyme</keyword>
<evidence type="ECO:0000256" key="2">
    <source>
        <dbReference type="ARBA" id="ARBA00022603"/>
    </source>
</evidence>